<dbReference type="AlphaFoldDB" id="A0ABD2J239"/>
<dbReference type="EMBL" id="JBICBT010001056">
    <property type="protein sequence ID" value="KAL3085606.1"/>
    <property type="molecule type" value="Genomic_DNA"/>
</dbReference>
<feature type="compositionally biased region" description="Basic and acidic residues" evidence="2">
    <location>
        <begin position="362"/>
        <end position="380"/>
    </location>
</feature>
<feature type="compositionally biased region" description="Polar residues" evidence="2">
    <location>
        <begin position="260"/>
        <end position="269"/>
    </location>
</feature>
<evidence type="ECO:0000313" key="4">
    <source>
        <dbReference type="Proteomes" id="UP001620626"/>
    </source>
</evidence>
<feature type="compositionally biased region" description="Acidic residues" evidence="2">
    <location>
        <begin position="455"/>
        <end position="465"/>
    </location>
</feature>
<feature type="compositionally biased region" description="Basic and acidic residues" evidence="2">
    <location>
        <begin position="499"/>
        <end position="511"/>
    </location>
</feature>
<sequence>MIPGIFLNRFNCCPRLIKLKTLSSLLTETQLEISSVFDRKFAEFVSAKTARPIDLPANVHLMAGLLMDQINRVVRQRQNAEQKRQKKEKAERAARAIEEYEKQLKMERKIEVINEKIKKEKSKGLFMDTVIAAKDKQLKTSANELAQIQRKVEADSKEKDELVVKNIQLEAEKSQLEAKNSELEFEKKKNKADFVKAQAELDQMRKQKEEAEEKNTVLKDTVKELINQGTISGAVYDDQHAQRSETVLGLVHVPPPALTDSASSSPSNEQNEEAGDELAKLAPNSEETKKIDQQITLEQELAMVEEAEKLKAKGQQQQPVDTDEDNAVEYEEVKGKEIGRQKCGDETVDNEKLPALADSDNDPAKSNEKQKPCQKKEEQAKGAMQQHTDEGEEEAEKSKDKMPAPIDSGIPPKNKHTDNGEKEAEEKKENLPTSADSGNPLKCSEEKQKQKQMDEGEEKEAEEESDGYKGDCEQQGEQMKKTEEKQVEEESEGKMSSSTDEHTHHCRREENDGQQAIVMLSSQIVAQPAAAGPSEEKSKGCFCLHCVKKTKKEQQKKSPPYSATGNK</sequence>
<feature type="region of interest" description="Disordered" evidence="2">
    <location>
        <begin position="308"/>
        <end position="517"/>
    </location>
</feature>
<feature type="compositionally biased region" description="Basic and acidic residues" evidence="2">
    <location>
        <begin position="415"/>
        <end position="430"/>
    </location>
</feature>
<name>A0ABD2J239_9BILA</name>
<proteinExistence type="predicted"/>
<feature type="compositionally biased region" description="Acidic residues" evidence="2">
    <location>
        <begin position="321"/>
        <end position="330"/>
    </location>
</feature>
<feature type="compositionally biased region" description="Basic and acidic residues" evidence="2">
    <location>
        <begin position="443"/>
        <end position="454"/>
    </location>
</feature>
<feature type="coiled-coil region" evidence="1">
    <location>
        <begin position="70"/>
        <end position="228"/>
    </location>
</feature>
<feature type="region of interest" description="Disordered" evidence="2">
    <location>
        <begin position="253"/>
        <end position="293"/>
    </location>
</feature>
<accession>A0ABD2J239</accession>
<feature type="compositionally biased region" description="Basic and acidic residues" evidence="2">
    <location>
        <begin position="466"/>
        <end position="485"/>
    </location>
</feature>
<dbReference type="Proteomes" id="UP001620626">
    <property type="component" value="Unassembled WGS sequence"/>
</dbReference>
<protein>
    <submittedName>
        <fullName evidence="3">Uncharacterized protein</fullName>
    </submittedName>
</protein>
<reference evidence="3 4" key="1">
    <citation type="submission" date="2024-10" db="EMBL/GenBank/DDBJ databases">
        <authorList>
            <person name="Kim D."/>
        </authorList>
    </citation>
    <scope>NUCLEOTIDE SEQUENCE [LARGE SCALE GENOMIC DNA]</scope>
    <source>
        <strain evidence="3">BH-2024</strain>
    </source>
</reference>
<evidence type="ECO:0000256" key="1">
    <source>
        <dbReference type="SAM" id="Coils"/>
    </source>
</evidence>
<keyword evidence="1" id="KW-0175">Coiled coil</keyword>
<keyword evidence="4" id="KW-1185">Reference proteome</keyword>
<comment type="caution">
    <text evidence="3">The sequence shown here is derived from an EMBL/GenBank/DDBJ whole genome shotgun (WGS) entry which is preliminary data.</text>
</comment>
<organism evidence="3 4">
    <name type="scientific">Heterodera trifolii</name>
    <dbReference type="NCBI Taxonomy" id="157864"/>
    <lineage>
        <taxon>Eukaryota</taxon>
        <taxon>Metazoa</taxon>
        <taxon>Ecdysozoa</taxon>
        <taxon>Nematoda</taxon>
        <taxon>Chromadorea</taxon>
        <taxon>Rhabditida</taxon>
        <taxon>Tylenchina</taxon>
        <taxon>Tylenchomorpha</taxon>
        <taxon>Tylenchoidea</taxon>
        <taxon>Heteroderidae</taxon>
        <taxon>Heteroderinae</taxon>
        <taxon>Heterodera</taxon>
    </lineage>
</organism>
<feature type="compositionally biased region" description="Basic and acidic residues" evidence="2">
    <location>
        <begin position="331"/>
        <end position="352"/>
    </location>
</feature>
<evidence type="ECO:0000313" key="3">
    <source>
        <dbReference type="EMBL" id="KAL3085606.1"/>
    </source>
</evidence>
<gene>
    <name evidence="3" type="ORF">niasHT_037347</name>
</gene>
<evidence type="ECO:0000256" key="2">
    <source>
        <dbReference type="SAM" id="MobiDB-lite"/>
    </source>
</evidence>